<keyword evidence="4 9" id="KW-0862">Zinc</keyword>
<dbReference type="EMBL" id="FQVY01000002">
    <property type="protein sequence ID" value="SHG19519.1"/>
    <property type="molecule type" value="Genomic_DNA"/>
</dbReference>
<keyword evidence="5" id="KW-0234">DNA repair</keyword>
<dbReference type="InterPro" id="IPR011257">
    <property type="entry name" value="DNA_glycosylase"/>
</dbReference>
<evidence type="ECO:0000313" key="13">
    <source>
        <dbReference type="Proteomes" id="UP000474718"/>
    </source>
</evidence>
<dbReference type="GO" id="GO:0046872">
    <property type="term" value="F:metal ion binding"/>
    <property type="evidence" value="ECO:0007669"/>
    <property type="project" value="UniProtKB-KW"/>
</dbReference>
<evidence type="ECO:0000256" key="5">
    <source>
        <dbReference type="ARBA" id="ARBA00023204"/>
    </source>
</evidence>
<proteinExistence type="predicted"/>
<keyword evidence="13" id="KW-1185">Reference proteome</keyword>
<dbReference type="Proteomes" id="UP000474718">
    <property type="component" value="Unassembled WGS sequence"/>
</dbReference>
<sequence>MCEKTRCAWAGELPLSIAYHDREWGRPVREDNKLFEMLILEGMQAGLSWNTVLKKREAFRQAFDGFDPAKVALYDEAKVQQLLQNKDIIRNRLKVRAAVTNAQAFLKVQERCGSFHQFLWAYVDDTPITNHWQKMEEVPPSTPLSDQISRDLKKLGFKFVGSTIVYAYMQSVGMVNDHLTSCFVYREMQG</sequence>
<dbReference type="InterPro" id="IPR005019">
    <property type="entry name" value="Adenine_glyco"/>
</dbReference>
<comment type="caution">
    <text evidence="11">The sequence shown here is derived from an EMBL/GenBank/DDBJ whole genome shotgun (WGS) entry which is preliminary data.</text>
</comment>
<reference evidence="12" key="2">
    <citation type="submission" date="2016-11" db="EMBL/GenBank/DDBJ databases">
        <authorList>
            <person name="Jaros S."/>
            <person name="Januszkiewicz K."/>
            <person name="Wedrychowicz H."/>
        </authorList>
    </citation>
    <scope>NUCLEOTIDE SEQUENCE [LARGE SCALE GENOMIC DNA]</scope>
    <source>
        <strain evidence="12">DSM 4029</strain>
    </source>
</reference>
<evidence type="ECO:0000256" key="2">
    <source>
        <dbReference type="ARBA" id="ARBA00022763"/>
    </source>
</evidence>
<evidence type="ECO:0000256" key="4">
    <source>
        <dbReference type="ARBA" id="ARBA00022833"/>
    </source>
</evidence>
<keyword evidence="2" id="KW-0227">DNA damage</keyword>
<organism evidence="11 12">
    <name type="scientific">Bittarella massiliensis</name>
    <name type="common">ex Durand et al. 2017</name>
    <dbReference type="NCBI Taxonomy" id="1720313"/>
    <lineage>
        <taxon>Bacteria</taxon>
        <taxon>Bacillati</taxon>
        <taxon>Bacillota</taxon>
        <taxon>Clostridia</taxon>
        <taxon>Eubacteriales</taxon>
        <taxon>Oscillospiraceae</taxon>
        <taxon>Bittarella (ex Durand et al. 2017)</taxon>
    </lineage>
</organism>
<dbReference type="EMBL" id="WWVX01000008">
    <property type="protein sequence ID" value="MZL70343.1"/>
    <property type="molecule type" value="Genomic_DNA"/>
</dbReference>
<feature type="binding site" evidence="9">
    <location>
        <position position="7"/>
    </location>
    <ligand>
        <name>Zn(2+)</name>
        <dbReference type="ChEBI" id="CHEBI:29105"/>
    </ligand>
</feature>
<gene>
    <name evidence="10" type="ORF">GT747_11320</name>
    <name evidence="11" type="ORF">SAMN05444424_1825</name>
</gene>
<dbReference type="AlphaFoldDB" id="A0AAQ1RW67"/>
<feature type="binding site" evidence="9">
    <location>
        <position position="182"/>
    </location>
    <ligand>
        <name>Zn(2+)</name>
        <dbReference type="ChEBI" id="CHEBI:29105"/>
    </ligand>
</feature>
<name>A0AAQ1RW67_9FIRM</name>
<evidence type="ECO:0000256" key="6">
    <source>
        <dbReference type="ARBA" id="ARBA00052558"/>
    </source>
</evidence>
<comment type="function">
    <text evidence="7">Hydrolysis of the deoxyribose N-glycosidic bond to excise 3-methyladenine from the damaged DNA polymer formed by alkylation lesions.</text>
</comment>
<protein>
    <recommendedName>
        <fullName evidence="8">DNA-3-methyladenine glycosylase I</fullName>
        <ecNumber evidence="8">3.2.2.20</ecNumber>
    </recommendedName>
</protein>
<dbReference type="Gene3D" id="1.10.340.30">
    <property type="entry name" value="Hypothetical protein, domain 2"/>
    <property type="match status" value="1"/>
</dbReference>
<reference evidence="10 13" key="3">
    <citation type="journal article" date="2019" name="Nat. Med.">
        <title>A library of human gut bacterial isolates paired with longitudinal multiomics data enables mechanistic microbiome research.</title>
        <authorList>
            <person name="Poyet M."/>
            <person name="Groussin M."/>
            <person name="Gibbons S.M."/>
            <person name="Avila-Pacheco J."/>
            <person name="Jiang X."/>
            <person name="Kearney S.M."/>
            <person name="Perrotta A.R."/>
            <person name="Berdy B."/>
            <person name="Zhao S."/>
            <person name="Lieberman T.D."/>
            <person name="Swanson P.K."/>
            <person name="Smith M."/>
            <person name="Roesemann S."/>
            <person name="Alexander J.E."/>
            <person name="Rich S.A."/>
            <person name="Livny J."/>
            <person name="Vlamakis H."/>
            <person name="Clish C."/>
            <person name="Bullock K."/>
            <person name="Deik A."/>
            <person name="Scott J."/>
            <person name="Pierce K.A."/>
            <person name="Xavier R.J."/>
            <person name="Alm E.J."/>
        </authorList>
    </citation>
    <scope>NUCLEOTIDE SEQUENCE [LARGE SCALE GENOMIC DNA]</scope>
    <source>
        <strain evidence="10 13">BIOML-A2</strain>
    </source>
</reference>
<evidence type="ECO:0000256" key="8">
    <source>
        <dbReference type="ARBA" id="ARBA00066766"/>
    </source>
</evidence>
<dbReference type="PANTHER" id="PTHR30037">
    <property type="entry name" value="DNA-3-METHYLADENINE GLYCOSYLASE 1"/>
    <property type="match status" value="1"/>
</dbReference>
<evidence type="ECO:0000256" key="3">
    <source>
        <dbReference type="ARBA" id="ARBA00022801"/>
    </source>
</evidence>
<dbReference type="FunFam" id="1.10.340.30:FF:000009">
    <property type="entry name" value="DNA-3-methyladenine glycosylase I"/>
    <property type="match status" value="1"/>
</dbReference>
<evidence type="ECO:0000313" key="11">
    <source>
        <dbReference type="EMBL" id="SHG19519.1"/>
    </source>
</evidence>
<dbReference type="InterPro" id="IPR052891">
    <property type="entry name" value="DNA-3mA_glycosylase"/>
</dbReference>
<reference evidence="11" key="1">
    <citation type="submission" date="2016-11" db="EMBL/GenBank/DDBJ databases">
        <authorList>
            <person name="Varghese N."/>
            <person name="Submissions S."/>
        </authorList>
    </citation>
    <scope>NUCLEOTIDE SEQUENCE</scope>
    <source>
        <strain evidence="11">DSM 4029</strain>
    </source>
</reference>
<evidence type="ECO:0000313" key="10">
    <source>
        <dbReference type="EMBL" id="MZL70343.1"/>
    </source>
</evidence>
<dbReference type="PANTHER" id="PTHR30037:SF4">
    <property type="entry name" value="DNA-3-METHYLADENINE GLYCOSYLASE I"/>
    <property type="match status" value="1"/>
</dbReference>
<dbReference type="GO" id="GO:0006284">
    <property type="term" value="P:base-excision repair"/>
    <property type="evidence" value="ECO:0007669"/>
    <property type="project" value="InterPro"/>
</dbReference>
<dbReference type="RefSeq" id="WP_021658179.1">
    <property type="nucleotide sequence ID" value="NZ_FQVY01000002.1"/>
</dbReference>
<evidence type="ECO:0000313" key="12">
    <source>
        <dbReference type="Proteomes" id="UP000184089"/>
    </source>
</evidence>
<dbReference type="GO" id="GO:0008725">
    <property type="term" value="F:DNA-3-methyladenine glycosylase activity"/>
    <property type="evidence" value="ECO:0007669"/>
    <property type="project" value="UniProtKB-EC"/>
</dbReference>
<feature type="binding site" evidence="9">
    <location>
        <position position="20"/>
    </location>
    <ligand>
        <name>Zn(2+)</name>
        <dbReference type="ChEBI" id="CHEBI:29105"/>
    </ligand>
</feature>
<dbReference type="EC" id="3.2.2.20" evidence="8"/>
<feature type="binding site" evidence="9">
    <location>
        <position position="178"/>
    </location>
    <ligand>
        <name>Zn(2+)</name>
        <dbReference type="ChEBI" id="CHEBI:29105"/>
    </ligand>
</feature>
<evidence type="ECO:0000256" key="1">
    <source>
        <dbReference type="ARBA" id="ARBA00022723"/>
    </source>
</evidence>
<keyword evidence="3" id="KW-0378">Hydrolase</keyword>
<dbReference type="Pfam" id="PF03352">
    <property type="entry name" value="Adenine_glyco"/>
    <property type="match status" value="1"/>
</dbReference>
<evidence type="ECO:0000256" key="7">
    <source>
        <dbReference type="ARBA" id="ARBA00057608"/>
    </source>
</evidence>
<dbReference type="Proteomes" id="UP000184089">
    <property type="component" value="Unassembled WGS sequence"/>
</dbReference>
<dbReference type="SUPFAM" id="SSF48150">
    <property type="entry name" value="DNA-glycosylase"/>
    <property type="match status" value="1"/>
</dbReference>
<accession>A0AAQ1RW67</accession>
<keyword evidence="1 9" id="KW-0479">Metal-binding</keyword>
<comment type="catalytic activity">
    <reaction evidence="6">
        <text>Hydrolysis of alkylated DNA, releasing 3-methyladenine.</text>
        <dbReference type="EC" id="3.2.2.20"/>
    </reaction>
</comment>
<evidence type="ECO:0000256" key="9">
    <source>
        <dbReference type="PIRSR" id="PIRSR605019-1"/>
    </source>
</evidence>